<dbReference type="SUPFAM" id="SSF53756">
    <property type="entry name" value="UDP-Glycosyltransferase/glycogen phosphorylase"/>
    <property type="match status" value="1"/>
</dbReference>
<evidence type="ECO:0000313" key="3">
    <source>
        <dbReference type="Proteomes" id="UP001597046"/>
    </source>
</evidence>
<feature type="domain" description="Glycosyl transferase family 28 C-terminal" evidence="1">
    <location>
        <begin position="236"/>
        <end position="292"/>
    </location>
</feature>
<sequence>MIGYYVHHHGIGHLMRFLAISRELRSPVTGLGSMPGPAGWHGPWVRLERDDAADPTDIAARDVTAHGTLHWAPLHDAGLAGRTAQLTAWLAEARPSLVVVDVSVEVTALTRLAGVPVVVVAMPGVRSDRAHRLAYDMAHALLAPWPAGAHTTGWPDEWRRKLWAVGGISRFDARVPPDGTTAPTSTRRTEPLRVLLVWGAGGTDVGASDVAAARAATPGWEWVECSPRSPSPDLWADLRSADVVVTHAGQGAVADVAAARRPAVVVPQQRPFDEQGATAAAVERLGAGVGLRRWPSDPSDWPGLLHRALATGGHGWAQWSSGHGAAAAAGRLDALAGTRRDAPTDPTQVPTRVPS</sequence>
<organism evidence="2 3">
    <name type="scientific">Terrabacter terrigena</name>
    <dbReference type="NCBI Taxonomy" id="574718"/>
    <lineage>
        <taxon>Bacteria</taxon>
        <taxon>Bacillati</taxon>
        <taxon>Actinomycetota</taxon>
        <taxon>Actinomycetes</taxon>
        <taxon>Micrococcales</taxon>
        <taxon>Intrasporangiaceae</taxon>
        <taxon>Terrabacter</taxon>
    </lineage>
</organism>
<protein>
    <submittedName>
        <fullName evidence="2">Glycosyltransferase</fullName>
    </submittedName>
</protein>
<dbReference type="Gene3D" id="3.40.50.2000">
    <property type="entry name" value="Glycogen Phosphorylase B"/>
    <property type="match status" value="1"/>
</dbReference>
<dbReference type="EMBL" id="JBHTKH010000003">
    <property type="protein sequence ID" value="MFD1054134.1"/>
    <property type="molecule type" value="Genomic_DNA"/>
</dbReference>
<reference evidence="3" key="1">
    <citation type="journal article" date="2019" name="Int. J. Syst. Evol. Microbiol.">
        <title>The Global Catalogue of Microorganisms (GCM) 10K type strain sequencing project: providing services to taxonomists for standard genome sequencing and annotation.</title>
        <authorList>
            <consortium name="The Broad Institute Genomics Platform"/>
            <consortium name="The Broad Institute Genome Sequencing Center for Infectious Disease"/>
            <person name="Wu L."/>
            <person name="Ma J."/>
        </authorList>
    </citation>
    <scope>NUCLEOTIDE SEQUENCE [LARGE SCALE GENOMIC DNA]</scope>
    <source>
        <strain evidence="3">CCUG 57508</strain>
    </source>
</reference>
<dbReference type="RefSeq" id="WP_386052026.1">
    <property type="nucleotide sequence ID" value="NZ_JBHTKH010000003.1"/>
</dbReference>
<dbReference type="Proteomes" id="UP001597046">
    <property type="component" value="Unassembled WGS sequence"/>
</dbReference>
<name>A0ABW3MX20_9MICO</name>
<gene>
    <name evidence="2" type="ORF">ACFQ2V_07445</name>
</gene>
<evidence type="ECO:0000313" key="2">
    <source>
        <dbReference type="EMBL" id="MFD1054134.1"/>
    </source>
</evidence>
<keyword evidence="3" id="KW-1185">Reference proteome</keyword>
<comment type="caution">
    <text evidence="2">The sequence shown here is derived from an EMBL/GenBank/DDBJ whole genome shotgun (WGS) entry which is preliminary data.</text>
</comment>
<dbReference type="InterPro" id="IPR007235">
    <property type="entry name" value="Glyco_trans_28_C"/>
</dbReference>
<accession>A0ABW3MX20</accession>
<dbReference type="Pfam" id="PF04101">
    <property type="entry name" value="Glyco_tran_28_C"/>
    <property type="match status" value="1"/>
</dbReference>
<evidence type="ECO:0000259" key="1">
    <source>
        <dbReference type="Pfam" id="PF04101"/>
    </source>
</evidence>
<proteinExistence type="predicted"/>